<dbReference type="EMBL" id="LR590484">
    <property type="protein sequence ID" value="VTR34672.1"/>
    <property type="molecule type" value="Genomic_DNA"/>
</dbReference>
<feature type="transmembrane region" description="Helical" evidence="1">
    <location>
        <begin position="80"/>
        <end position="101"/>
    </location>
</feature>
<dbReference type="PANTHER" id="PTHR30273:SF2">
    <property type="entry name" value="PROTEIN FECR"/>
    <property type="match status" value="1"/>
</dbReference>
<dbReference type="PANTHER" id="PTHR30273">
    <property type="entry name" value="PERIPLASMIC SIGNAL SENSOR AND SIGMA FACTOR ACTIVATOR FECR-RELATED"/>
    <property type="match status" value="1"/>
</dbReference>
<dbReference type="GeneID" id="78462139"/>
<keyword evidence="1" id="KW-0472">Membrane</keyword>
<evidence type="ECO:0000256" key="1">
    <source>
        <dbReference type="SAM" id="Phobius"/>
    </source>
</evidence>
<reference evidence="4 5" key="1">
    <citation type="submission" date="2019-05" db="EMBL/GenBank/DDBJ databases">
        <authorList>
            <consortium name="Pathogen Informatics"/>
        </authorList>
    </citation>
    <scope>NUCLEOTIDE SEQUENCE [LARGE SCALE GENOMIC DNA]</scope>
    <source>
        <strain evidence="4 5">NCTC11429</strain>
    </source>
</reference>
<dbReference type="GO" id="GO:0016989">
    <property type="term" value="F:sigma factor antagonist activity"/>
    <property type="evidence" value="ECO:0007669"/>
    <property type="project" value="TreeGrafter"/>
</dbReference>
<dbReference type="Pfam" id="PF16344">
    <property type="entry name" value="FecR_C"/>
    <property type="match status" value="1"/>
</dbReference>
<feature type="domain" description="FecR protein" evidence="2">
    <location>
        <begin position="127"/>
        <end position="213"/>
    </location>
</feature>
<dbReference type="RefSeq" id="WP_028069300.1">
    <property type="nucleotide sequence ID" value="NZ_JBPFQZ010000010.1"/>
</dbReference>
<dbReference type="Proteomes" id="UP000308196">
    <property type="component" value="Chromosome"/>
</dbReference>
<organism evidence="4 5">
    <name type="scientific">Sphingobacterium thalpophilum</name>
    <dbReference type="NCBI Taxonomy" id="259"/>
    <lineage>
        <taxon>Bacteria</taxon>
        <taxon>Pseudomonadati</taxon>
        <taxon>Bacteroidota</taxon>
        <taxon>Sphingobacteriia</taxon>
        <taxon>Sphingobacteriales</taxon>
        <taxon>Sphingobacteriaceae</taxon>
        <taxon>Sphingobacterium</taxon>
    </lineage>
</organism>
<evidence type="ECO:0000313" key="5">
    <source>
        <dbReference type="Proteomes" id="UP000308196"/>
    </source>
</evidence>
<dbReference type="Pfam" id="PF04773">
    <property type="entry name" value="FecR"/>
    <property type="match status" value="1"/>
</dbReference>
<dbReference type="AlphaFoldDB" id="A0A4U9URK4"/>
<keyword evidence="1" id="KW-1133">Transmembrane helix</keyword>
<dbReference type="InterPro" id="IPR012373">
    <property type="entry name" value="Ferrdict_sens_TM"/>
</dbReference>
<dbReference type="InterPro" id="IPR006860">
    <property type="entry name" value="FecR"/>
</dbReference>
<feature type="domain" description="Protein FecR C-terminal" evidence="3">
    <location>
        <begin position="280"/>
        <end position="348"/>
    </location>
</feature>
<sequence>MSKRISKYWQGQLDHQEMRALLKELDEKEIEISALNSPLFDLTEEEIAEPLPYDTELMLASIHLRTNKITLKPARRISQLYRWFAAACALFVLGFLFHYYIGSGNSGGKEVADKKWTYEQSNNSVQNIQLNLPDGSSVSLSPNSSIRYRFEEKTHRRMVALVGGAVFVVHKDPNAPFTVFNNGFETTALGTAFSVDDKKRKNFVEIHLLEGKVVVKNTTKGSFNIKDTYLNPGDRLKLDLQVRSATLERYQAREKRERSKPQSLRVITSRLKDNGKTDDLNFIQTSLAEVFERVGQARNILIVFSEEDIAGLTFTGNLNNITNIHVLLNGICATNQLTFKYENNKYTIVKTD</sequence>
<gene>
    <name evidence="4" type="ORF">NCTC11429_01370</name>
</gene>
<name>A0A4U9URK4_9SPHI</name>
<accession>A0A4U9URK4</accession>
<evidence type="ECO:0000313" key="4">
    <source>
        <dbReference type="EMBL" id="VTR34672.1"/>
    </source>
</evidence>
<dbReference type="STRING" id="1123265.GCA_000686625_01808"/>
<dbReference type="Gene3D" id="2.60.120.1440">
    <property type="match status" value="1"/>
</dbReference>
<keyword evidence="1" id="KW-0812">Transmembrane</keyword>
<dbReference type="InterPro" id="IPR032508">
    <property type="entry name" value="FecR_C"/>
</dbReference>
<evidence type="ECO:0000259" key="3">
    <source>
        <dbReference type="Pfam" id="PF16344"/>
    </source>
</evidence>
<evidence type="ECO:0000259" key="2">
    <source>
        <dbReference type="Pfam" id="PF04773"/>
    </source>
</evidence>
<dbReference type="KEGG" id="stha:NCTC11429_01370"/>
<protein>
    <submittedName>
        <fullName evidence="4">Fec operon regulator FecR</fullName>
    </submittedName>
</protein>
<dbReference type="Gene3D" id="3.55.50.30">
    <property type="match status" value="1"/>
</dbReference>
<proteinExistence type="predicted"/>